<feature type="compositionally biased region" description="Polar residues" evidence="1">
    <location>
        <begin position="21"/>
        <end position="31"/>
    </location>
</feature>
<accession>A0A4Z2HHN4</accession>
<proteinExistence type="predicted"/>
<name>A0A4Z2HHN4_9TELE</name>
<dbReference type="EMBL" id="SRLO01000238">
    <property type="protein sequence ID" value="TNN65276.1"/>
    <property type="molecule type" value="Genomic_DNA"/>
</dbReference>
<evidence type="ECO:0000256" key="1">
    <source>
        <dbReference type="SAM" id="MobiDB-lite"/>
    </source>
</evidence>
<reference evidence="2 3" key="1">
    <citation type="submission" date="2019-03" db="EMBL/GenBank/DDBJ databases">
        <title>First draft genome of Liparis tanakae, snailfish: a comprehensive survey of snailfish specific genes.</title>
        <authorList>
            <person name="Kim W."/>
            <person name="Song I."/>
            <person name="Jeong J.-H."/>
            <person name="Kim D."/>
            <person name="Kim S."/>
            <person name="Ryu S."/>
            <person name="Song J.Y."/>
            <person name="Lee S.K."/>
        </authorList>
    </citation>
    <scope>NUCLEOTIDE SEQUENCE [LARGE SCALE GENOMIC DNA]</scope>
    <source>
        <tissue evidence="2">Muscle</tissue>
    </source>
</reference>
<feature type="region of interest" description="Disordered" evidence="1">
    <location>
        <begin position="1"/>
        <end position="43"/>
    </location>
</feature>
<evidence type="ECO:0000313" key="3">
    <source>
        <dbReference type="Proteomes" id="UP000314294"/>
    </source>
</evidence>
<feature type="compositionally biased region" description="Basic and acidic residues" evidence="1">
    <location>
        <begin position="1"/>
        <end position="14"/>
    </location>
</feature>
<sequence length="93" mass="10116">MKTDGERTESESNRFPDFCRGSTSRGPTAAQNVRGDDITTHTHGKKKACDVSARFPLAALGIVFAPSQAQRESAERRREINVLEGTGVLVLIT</sequence>
<protein>
    <submittedName>
        <fullName evidence="2">Uncharacterized protein</fullName>
    </submittedName>
</protein>
<organism evidence="2 3">
    <name type="scientific">Liparis tanakae</name>
    <name type="common">Tanaka's snailfish</name>
    <dbReference type="NCBI Taxonomy" id="230148"/>
    <lineage>
        <taxon>Eukaryota</taxon>
        <taxon>Metazoa</taxon>
        <taxon>Chordata</taxon>
        <taxon>Craniata</taxon>
        <taxon>Vertebrata</taxon>
        <taxon>Euteleostomi</taxon>
        <taxon>Actinopterygii</taxon>
        <taxon>Neopterygii</taxon>
        <taxon>Teleostei</taxon>
        <taxon>Neoteleostei</taxon>
        <taxon>Acanthomorphata</taxon>
        <taxon>Eupercaria</taxon>
        <taxon>Perciformes</taxon>
        <taxon>Cottioidei</taxon>
        <taxon>Cottales</taxon>
        <taxon>Liparidae</taxon>
        <taxon>Liparis</taxon>
    </lineage>
</organism>
<evidence type="ECO:0000313" key="2">
    <source>
        <dbReference type="EMBL" id="TNN65276.1"/>
    </source>
</evidence>
<gene>
    <name evidence="2" type="ORF">EYF80_024565</name>
</gene>
<keyword evidence="3" id="KW-1185">Reference proteome</keyword>
<dbReference type="Proteomes" id="UP000314294">
    <property type="component" value="Unassembled WGS sequence"/>
</dbReference>
<dbReference type="AlphaFoldDB" id="A0A4Z2HHN4"/>
<comment type="caution">
    <text evidence="2">The sequence shown here is derived from an EMBL/GenBank/DDBJ whole genome shotgun (WGS) entry which is preliminary data.</text>
</comment>